<dbReference type="GO" id="GO:0032589">
    <property type="term" value="C:neuron projection membrane"/>
    <property type="evidence" value="ECO:0007669"/>
    <property type="project" value="TreeGrafter"/>
</dbReference>
<dbReference type="EMBL" id="VCGU01000011">
    <property type="protein sequence ID" value="TRY67343.1"/>
    <property type="molecule type" value="Genomic_DNA"/>
</dbReference>
<dbReference type="PANTHER" id="PTHR23279">
    <property type="entry name" value="DEFECTIVE PROBOSCIS EXTENSION RESPONSE DPR -RELATED"/>
    <property type="match status" value="1"/>
</dbReference>
<dbReference type="SMART" id="SM00408">
    <property type="entry name" value="IGc2"/>
    <property type="match status" value="1"/>
</dbReference>
<proteinExistence type="predicted"/>
<dbReference type="PANTHER" id="PTHR23279:SF36">
    <property type="entry name" value="DEFECTIVE PROBOSCIS EXTENSION RESPONSE 9, ISOFORM A"/>
    <property type="match status" value="1"/>
</dbReference>
<dbReference type="SUPFAM" id="SSF48726">
    <property type="entry name" value="Immunoglobulin"/>
    <property type="match status" value="2"/>
</dbReference>
<evidence type="ECO:0000256" key="1">
    <source>
        <dbReference type="SAM" id="MobiDB-lite"/>
    </source>
</evidence>
<evidence type="ECO:0000313" key="3">
    <source>
        <dbReference type="EMBL" id="TRY67343.1"/>
    </source>
</evidence>
<dbReference type="InterPro" id="IPR037448">
    <property type="entry name" value="Zig-8"/>
</dbReference>
<comment type="caution">
    <text evidence="3">The sequence shown here is derived from an EMBL/GenBank/DDBJ whole genome shotgun (WGS) entry which is preliminary data.</text>
</comment>
<evidence type="ECO:0000313" key="4">
    <source>
        <dbReference type="Proteomes" id="UP000318571"/>
    </source>
</evidence>
<sequence length="282" mass="31981">MPSHKRIKLAKHWRIRVSWLRASDSQVLTTGWTKFTGDRRVKVIPADRSHTWGLGIRNVTPSDTGFYLCQVNTEPKITLRFHLSVTKSFAFIPGNNERYVQTGSQLELKCRISKTVLPGENPPIIEWTRNGTLEPRMGNHVRSSPAVFNKAQNSVESTLRIDSVTLDDSGIYKCTSNAASEATVTVLVTSGEQRAAIVEENSGRSGHSNLNKYLVVVCGLLPALLLHMRSSQLIPTEVMNQELRMRRKKTDRANEHHSLLIQVPRDEEEEKKKEEEEEEEQK</sequence>
<dbReference type="Gene3D" id="2.60.40.10">
    <property type="entry name" value="Immunoglobulins"/>
    <property type="match status" value="2"/>
</dbReference>
<feature type="region of interest" description="Disordered" evidence="1">
    <location>
        <begin position="245"/>
        <end position="282"/>
    </location>
</feature>
<dbReference type="Pfam" id="PF13927">
    <property type="entry name" value="Ig_3"/>
    <property type="match status" value="1"/>
</dbReference>
<dbReference type="CDD" id="cd00096">
    <property type="entry name" value="Ig"/>
    <property type="match status" value="1"/>
</dbReference>
<organism evidence="3 4">
    <name type="scientific">Tigriopus californicus</name>
    <name type="common">Marine copepod</name>
    <dbReference type="NCBI Taxonomy" id="6832"/>
    <lineage>
        <taxon>Eukaryota</taxon>
        <taxon>Metazoa</taxon>
        <taxon>Ecdysozoa</taxon>
        <taxon>Arthropoda</taxon>
        <taxon>Crustacea</taxon>
        <taxon>Multicrustacea</taxon>
        <taxon>Hexanauplia</taxon>
        <taxon>Copepoda</taxon>
        <taxon>Harpacticoida</taxon>
        <taxon>Harpacticidae</taxon>
        <taxon>Tigriopus</taxon>
    </lineage>
</organism>
<keyword evidence="4" id="KW-1185">Reference proteome</keyword>
<dbReference type="Proteomes" id="UP000318571">
    <property type="component" value="Chromosome 4"/>
</dbReference>
<protein>
    <recommendedName>
        <fullName evidence="2">Ig-like domain-containing protein</fullName>
    </recommendedName>
</protein>
<dbReference type="InterPro" id="IPR003599">
    <property type="entry name" value="Ig_sub"/>
</dbReference>
<dbReference type="InterPro" id="IPR007110">
    <property type="entry name" value="Ig-like_dom"/>
</dbReference>
<gene>
    <name evidence="3" type="ORF">TCAL_14676</name>
</gene>
<dbReference type="OMA" id="LCQVNTE"/>
<dbReference type="SMART" id="SM00409">
    <property type="entry name" value="IG"/>
    <property type="match status" value="2"/>
</dbReference>
<feature type="domain" description="Ig-like" evidence="2">
    <location>
        <begin position="75"/>
        <end position="185"/>
    </location>
</feature>
<dbReference type="GO" id="GO:0050808">
    <property type="term" value="P:synapse organization"/>
    <property type="evidence" value="ECO:0007669"/>
    <property type="project" value="TreeGrafter"/>
</dbReference>
<evidence type="ECO:0000259" key="2">
    <source>
        <dbReference type="PROSITE" id="PS50835"/>
    </source>
</evidence>
<dbReference type="InterPro" id="IPR003598">
    <property type="entry name" value="Ig_sub2"/>
</dbReference>
<dbReference type="InterPro" id="IPR013783">
    <property type="entry name" value="Ig-like_fold"/>
</dbReference>
<accession>A0A553NPI8</accession>
<name>A0A553NPI8_TIGCA</name>
<dbReference type="PROSITE" id="PS50835">
    <property type="entry name" value="IG_LIKE"/>
    <property type="match status" value="1"/>
</dbReference>
<reference evidence="3 4" key="1">
    <citation type="journal article" date="2018" name="Nat. Ecol. Evol.">
        <title>Genomic signatures of mitonuclear coevolution across populations of Tigriopus californicus.</title>
        <authorList>
            <person name="Barreto F.S."/>
            <person name="Watson E.T."/>
            <person name="Lima T.G."/>
            <person name="Willett C.S."/>
            <person name="Edmands S."/>
            <person name="Li W."/>
            <person name="Burton R.S."/>
        </authorList>
    </citation>
    <scope>NUCLEOTIDE SEQUENCE [LARGE SCALE GENOMIC DNA]</scope>
    <source>
        <strain evidence="3 4">San Diego</strain>
    </source>
</reference>
<dbReference type="InterPro" id="IPR036179">
    <property type="entry name" value="Ig-like_dom_sf"/>
</dbReference>
<dbReference type="AlphaFoldDB" id="A0A553NPI8"/>